<organism evidence="1 2">
    <name type="scientific">Helicobacter bizzozeronii (strain CIII-1)</name>
    <dbReference type="NCBI Taxonomy" id="1002804"/>
    <lineage>
        <taxon>Bacteria</taxon>
        <taxon>Pseudomonadati</taxon>
        <taxon>Campylobacterota</taxon>
        <taxon>Epsilonproteobacteria</taxon>
        <taxon>Campylobacterales</taxon>
        <taxon>Helicobacteraceae</taxon>
        <taxon>Helicobacter</taxon>
    </lineage>
</organism>
<dbReference type="Proteomes" id="UP000008387">
    <property type="component" value="Chromosome"/>
</dbReference>
<dbReference type="KEGG" id="hbi:HBZC1_01830"/>
<sequence>MDFFYHNTIKTQNFHSFISGKIPFLQAYFSNQGSIPIKIKGMAGVLRP</sequence>
<dbReference type="AlphaFoldDB" id="F8KR04"/>
<gene>
    <name evidence="1" type="ordered locus">HBZC1_01830</name>
</gene>
<accession>F8KR04</accession>
<evidence type="ECO:0000313" key="1">
    <source>
        <dbReference type="EMBL" id="CCB79169.1"/>
    </source>
</evidence>
<reference evidence="1 2" key="1">
    <citation type="journal article" date="2011" name="J. Bacteriol.">
        <title>Genome sequence of Helicobacter bizzozeronii strain CIII-1, an isolate from human gastric mucosa.</title>
        <authorList>
            <person name="Schott T."/>
            <person name="Rossi M."/>
            <person name="Hanninen M.L."/>
        </authorList>
    </citation>
    <scope>NUCLEOTIDE SEQUENCE [LARGE SCALE GENOMIC DNA]</scope>
    <source>
        <strain evidence="1 2">CIII-1</strain>
    </source>
</reference>
<evidence type="ECO:0000313" key="2">
    <source>
        <dbReference type="Proteomes" id="UP000008387"/>
    </source>
</evidence>
<dbReference type="EMBL" id="FR871757">
    <property type="protein sequence ID" value="CCB79169.1"/>
    <property type="molecule type" value="Genomic_DNA"/>
</dbReference>
<proteinExistence type="predicted"/>
<protein>
    <submittedName>
        <fullName evidence="1">Uncharacterized protein</fullName>
    </submittedName>
</protein>
<name>F8KR04_HELBC</name>
<keyword evidence="2" id="KW-1185">Reference proteome</keyword>
<dbReference type="HOGENOM" id="CLU_3153517_0_0_7"/>